<dbReference type="HAMAP" id="MF_01808">
    <property type="entry name" value="Recomb_XerC_XerD"/>
    <property type="match status" value="1"/>
</dbReference>
<feature type="active site" evidence="10">
    <location>
        <position position="243"/>
    </location>
</feature>
<evidence type="ECO:0000256" key="4">
    <source>
        <dbReference type="ARBA" id="ARBA00022618"/>
    </source>
</evidence>
<dbReference type="SUPFAM" id="SSF47823">
    <property type="entry name" value="lambda integrase-like, N-terminal domain"/>
    <property type="match status" value="1"/>
</dbReference>
<evidence type="ECO:0000256" key="1">
    <source>
        <dbReference type="ARBA" id="ARBA00004496"/>
    </source>
</evidence>
<evidence type="ECO:0000256" key="9">
    <source>
        <dbReference type="ARBA" id="ARBA00023306"/>
    </source>
</evidence>
<keyword evidence="3 10" id="KW-0963">Cytoplasm</keyword>
<evidence type="ECO:0000256" key="11">
    <source>
        <dbReference type="NCBIfam" id="TIGR02224"/>
    </source>
</evidence>
<feature type="domain" description="Tyr recombinase" evidence="12">
    <location>
        <begin position="106"/>
        <end position="291"/>
    </location>
</feature>
<evidence type="ECO:0000256" key="10">
    <source>
        <dbReference type="HAMAP-Rule" id="MF_01808"/>
    </source>
</evidence>
<keyword evidence="5 10" id="KW-0159">Chromosome partition</keyword>
<dbReference type="RefSeq" id="WP_056975004.1">
    <property type="nucleotide sequence ID" value="NZ_AYZL01000020.1"/>
</dbReference>
<dbReference type="GO" id="GO:0051301">
    <property type="term" value="P:cell division"/>
    <property type="evidence" value="ECO:0007669"/>
    <property type="project" value="UniProtKB-UniRule"/>
</dbReference>
<comment type="function">
    <text evidence="10">Site-specific tyrosine recombinase, which acts by catalyzing the cutting and rejoining of the recombining DNA molecules. The XerC-XerD complex is essential to convert dimers of the bacterial chromosome into monomers to permit their segregation at cell division. It also contributes to the segregational stability of plasmids.</text>
</comment>
<keyword evidence="6 10" id="KW-0229">DNA integration</keyword>
<evidence type="ECO:0000256" key="8">
    <source>
        <dbReference type="ARBA" id="ARBA00023172"/>
    </source>
</evidence>
<gene>
    <name evidence="10" type="primary">xerC</name>
    <name evidence="14" type="ORF">FC86_GL000797</name>
</gene>
<dbReference type="InterPro" id="IPR011931">
    <property type="entry name" value="Recomb_XerC"/>
</dbReference>
<dbReference type="OrthoDB" id="9801717at2"/>
<keyword evidence="7 10" id="KW-0238">DNA-binding</keyword>
<dbReference type="PROSITE" id="PS51900">
    <property type="entry name" value="CB"/>
    <property type="match status" value="1"/>
</dbReference>
<dbReference type="InterPro" id="IPR013762">
    <property type="entry name" value="Integrase-like_cat_sf"/>
</dbReference>
<reference evidence="14 15" key="1">
    <citation type="journal article" date="2015" name="Genome Announc.">
        <title>Expanding the biotechnology potential of lactobacilli through comparative genomics of 213 strains and associated genera.</title>
        <authorList>
            <person name="Sun Z."/>
            <person name="Harris H.M."/>
            <person name="McCann A."/>
            <person name="Guo C."/>
            <person name="Argimon S."/>
            <person name="Zhang W."/>
            <person name="Yang X."/>
            <person name="Jeffery I.B."/>
            <person name="Cooney J.C."/>
            <person name="Kagawa T.F."/>
            <person name="Liu W."/>
            <person name="Song Y."/>
            <person name="Salvetti E."/>
            <person name="Wrobel A."/>
            <person name="Rasinkangas P."/>
            <person name="Parkhill J."/>
            <person name="Rea M.C."/>
            <person name="O'Sullivan O."/>
            <person name="Ritari J."/>
            <person name="Douillard F.P."/>
            <person name="Paul Ross R."/>
            <person name="Yang R."/>
            <person name="Briner A.E."/>
            <person name="Felis G.E."/>
            <person name="de Vos W.M."/>
            <person name="Barrangou R."/>
            <person name="Klaenhammer T.R."/>
            <person name="Caufield P.W."/>
            <person name="Cui Y."/>
            <person name="Zhang H."/>
            <person name="O'Toole P.W."/>
        </authorList>
    </citation>
    <scope>NUCLEOTIDE SEQUENCE [LARGE SCALE GENOMIC DNA]</scope>
    <source>
        <strain evidence="14 15">DSM 23037</strain>
    </source>
</reference>
<evidence type="ECO:0000256" key="3">
    <source>
        <dbReference type="ARBA" id="ARBA00022490"/>
    </source>
</evidence>
<dbReference type="STRING" id="1423744.FC86_GL000797"/>
<feature type="active site" evidence="10">
    <location>
        <position position="269"/>
    </location>
</feature>
<protein>
    <recommendedName>
        <fullName evidence="10 11">Tyrosine recombinase XerC</fullName>
    </recommendedName>
</protein>
<dbReference type="Gene3D" id="1.10.150.130">
    <property type="match status" value="1"/>
</dbReference>
<keyword evidence="15" id="KW-1185">Reference proteome</keyword>
<dbReference type="GO" id="GO:0005737">
    <property type="term" value="C:cytoplasm"/>
    <property type="evidence" value="ECO:0007669"/>
    <property type="project" value="UniProtKB-SubCell"/>
</dbReference>
<keyword evidence="4 10" id="KW-0132">Cell division</keyword>
<accession>A0A0R2DTC2</accession>
<feature type="active site" evidence="10">
    <location>
        <position position="170"/>
    </location>
</feature>
<dbReference type="InterPro" id="IPR004107">
    <property type="entry name" value="Integrase_SAM-like_N"/>
</dbReference>
<dbReference type="Pfam" id="PF02899">
    <property type="entry name" value="Phage_int_SAM_1"/>
    <property type="match status" value="1"/>
</dbReference>
<name>A0A0R2DTC2_9LACO</name>
<evidence type="ECO:0000256" key="6">
    <source>
        <dbReference type="ARBA" id="ARBA00022908"/>
    </source>
</evidence>
<feature type="active site" evidence="10">
    <location>
        <position position="146"/>
    </location>
</feature>
<comment type="subunit">
    <text evidence="10">Forms a cyclic heterotetrameric complex composed of two molecules of XerC and two molecules of XerD.</text>
</comment>
<sequence>MDWSTRYFNYLRNERHYSEHTIDAYEEDLKNFTTFLENNGGFEGYEFVRLRDAEIFLADMSDAGYQRKTIARRISSLRSFYYYLIRYKVVEANPFETITLRSNEKKLPRFFYENEMAVLFDSLDTTTQLGQRNTALIELFYATGMRVSEVSELTTSQIDFDMRVILVHGKGNKDRYVPFGFHAKKALEDYFHEARKDLMTKYHQTHSYVFVNQYGKKLTSRGIRYILSGLINKSALTSDMHPHMLRHTFATHLLNHGADLRTVQELLGHASLSTTQIYTHVTMDHLQQDYQKFFQRNKAKDGASNDNN</sequence>
<dbReference type="Pfam" id="PF00589">
    <property type="entry name" value="Phage_integrase"/>
    <property type="match status" value="1"/>
</dbReference>
<dbReference type="AlphaFoldDB" id="A0A0R2DTC2"/>
<dbReference type="InterPro" id="IPR044068">
    <property type="entry name" value="CB"/>
</dbReference>
<evidence type="ECO:0000313" key="15">
    <source>
        <dbReference type="Proteomes" id="UP000051378"/>
    </source>
</evidence>
<comment type="subcellular location">
    <subcellularLocation>
        <location evidence="1 10">Cytoplasm</location>
    </subcellularLocation>
</comment>
<dbReference type="PANTHER" id="PTHR30349">
    <property type="entry name" value="PHAGE INTEGRASE-RELATED"/>
    <property type="match status" value="1"/>
</dbReference>
<dbReference type="NCBIfam" id="TIGR02224">
    <property type="entry name" value="recomb_XerC"/>
    <property type="match status" value="1"/>
</dbReference>
<dbReference type="EMBL" id="AYZL01000020">
    <property type="protein sequence ID" value="KRN03690.1"/>
    <property type="molecule type" value="Genomic_DNA"/>
</dbReference>
<dbReference type="Gene3D" id="1.10.443.10">
    <property type="entry name" value="Intergrase catalytic core"/>
    <property type="match status" value="1"/>
</dbReference>
<dbReference type="CDD" id="cd00798">
    <property type="entry name" value="INT_XerDC_C"/>
    <property type="match status" value="1"/>
</dbReference>
<proteinExistence type="inferred from homology"/>
<dbReference type="InterPro" id="IPR023009">
    <property type="entry name" value="Tyrosine_recombinase_XerC/XerD"/>
</dbReference>
<dbReference type="InterPro" id="IPR011010">
    <property type="entry name" value="DNA_brk_join_enz"/>
</dbReference>
<keyword evidence="9 10" id="KW-0131">Cell cycle</keyword>
<comment type="caution">
    <text evidence="14">The sequence shown here is derived from an EMBL/GenBank/DDBJ whole genome shotgun (WGS) entry which is preliminary data.</text>
</comment>
<feature type="active site" evidence="10">
    <location>
        <position position="246"/>
    </location>
</feature>
<evidence type="ECO:0000259" key="13">
    <source>
        <dbReference type="PROSITE" id="PS51900"/>
    </source>
</evidence>
<dbReference type="Proteomes" id="UP000051378">
    <property type="component" value="Unassembled WGS sequence"/>
</dbReference>
<dbReference type="PANTHER" id="PTHR30349:SF77">
    <property type="entry name" value="TYROSINE RECOMBINASE XERC"/>
    <property type="match status" value="1"/>
</dbReference>
<dbReference type="GO" id="GO:0003677">
    <property type="term" value="F:DNA binding"/>
    <property type="evidence" value="ECO:0007669"/>
    <property type="project" value="UniProtKB-UniRule"/>
</dbReference>
<dbReference type="GO" id="GO:0009037">
    <property type="term" value="F:tyrosine-based site-specific recombinase activity"/>
    <property type="evidence" value="ECO:0007669"/>
    <property type="project" value="UniProtKB-UniRule"/>
</dbReference>
<dbReference type="PATRIC" id="fig|1423744.4.peg.818"/>
<dbReference type="SUPFAM" id="SSF56349">
    <property type="entry name" value="DNA breaking-rejoining enzymes"/>
    <property type="match status" value="1"/>
</dbReference>
<dbReference type="InterPro" id="IPR010998">
    <property type="entry name" value="Integrase_recombinase_N"/>
</dbReference>
<evidence type="ECO:0000313" key="14">
    <source>
        <dbReference type="EMBL" id="KRN03690.1"/>
    </source>
</evidence>
<feature type="active site" description="O-(3'-phospho-DNA)-tyrosine intermediate" evidence="10">
    <location>
        <position position="278"/>
    </location>
</feature>
<dbReference type="NCBIfam" id="NF001399">
    <property type="entry name" value="PRK00283.1"/>
    <property type="match status" value="1"/>
</dbReference>
<evidence type="ECO:0000256" key="5">
    <source>
        <dbReference type="ARBA" id="ARBA00022829"/>
    </source>
</evidence>
<comment type="similarity">
    <text evidence="2 10">Belongs to the 'phage' integrase family. XerC subfamily.</text>
</comment>
<dbReference type="GO" id="GO:0007059">
    <property type="term" value="P:chromosome segregation"/>
    <property type="evidence" value="ECO:0007669"/>
    <property type="project" value="UniProtKB-UniRule"/>
</dbReference>
<evidence type="ECO:0000256" key="2">
    <source>
        <dbReference type="ARBA" id="ARBA00006657"/>
    </source>
</evidence>
<feature type="domain" description="Core-binding (CB)" evidence="13">
    <location>
        <begin position="1"/>
        <end position="85"/>
    </location>
</feature>
<organism evidence="14 15">
    <name type="scientific">Holzapfeliella floricola DSM 23037 = JCM 16512</name>
    <dbReference type="NCBI Taxonomy" id="1423744"/>
    <lineage>
        <taxon>Bacteria</taxon>
        <taxon>Bacillati</taxon>
        <taxon>Bacillota</taxon>
        <taxon>Bacilli</taxon>
        <taxon>Lactobacillales</taxon>
        <taxon>Lactobacillaceae</taxon>
        <taxon>Holzapfeliella</taxon>
    </lineage>
</organism>
<evidence type="ECO:0000259" key="12">
    <source>
        <dbReference type="PROSITE" id="PS51898"/>
    </source>
</evidence>
<dbReference type="InterPro" id="IPR050090">
    <property type="entry name" value="Tyrosine_recombinase_XerCD"/>
</dbReference>
<dbReference type="GO" id="GO:0006313">
    <property type="term" value="P:DNA transposition"/>
    <property type="evidence" value="ECO:0007669"/>
    <property type="project" value="UniProtKB-UniRule"/>
</dbReference>
<evidence type="ECO:0000256" key="7">
    <source>
        <dbReference type="ARBA" id="ARBA00023125"/>
    </source>
</evidence>
<dbReference type="PROSITE" id="PS51898">
    <property type="entry name" value="TYR_RECOMBINASE"/>
    <property type="match status" value="1"/>
</dbReference>
<dbReference type="InterPro" id="IPR002104">
    <property type="entry name" value="Integrase_catalytic"/>
</dbReference>
<keyword evidence="8 10" id="KW-0233">DNA recombination</keyword>